<feature type="region of interest" description="Disordered" evidence="1">
    <location>
        <begin position="1"/>
        <end position="23"/>
    </location>
</feature>
<dbReference type="EMBL" id="CATOUU010000644">
    <property type="protein sequence ID" value="CAI9937117.1"/>
    <property type="molecule type" value="Genomic_DNA"/>
</dbReference>
<dbReference type="AlphaFoldDB" id="A0AA86PEL3"/>
<feature type="compositionally biased region" description="Acidic residues" evidence="1">
    <location>
        <begin position="1"/>
        <end position="14"/>
    </location>
</feature>
<dbReference type="EMBL" id="CAXDID020000087">
    <property type="protein sequence ID" value="CAL6020765.1"/>
    <property type="molecule type" value="Genomic_DNA"/>
</dbReference>
<organism evidence="2">
    <name type="scientific">Hexamita inflata</name>
    <dbReference type="NCBI Taxonomy" id="28002"/>
    <lineage>
        <taxon>Eukaryota</taxon>
        <taxon>Metamonada</taxon>
        <taxon>Diplomonadida</taxon>
        <taxon>Hexamitidae</taxon>
        <taxon>Hexamitinae</taxon>
        <taxon>Hexamita</taxon>
    </lineage>
</organism>
<evidence type="ECO:0000313" key="4">
    <source>
        <dbReference type="Proteomes" id="UP001642409"/>
    </source>
</evidence>
<accession>A0AA86PEL3</accession>
<name>A0AA86PEL3_9EUKA</name>
<evidence type="ECO:0000256" key="1">
    <source>
        <dbReference type="SAM" id="MobiDB-lite"/>
    </source>
</evidence>
<reference evidence="2" key="1">
    <citation type="submission" date="2023-06" db="EMBL/GenBank/DDBJ databases">
        <authorList>
            <person name="Kurt Z."/>
        </authorList>
    </citation>
    <scope>NUCLEOTIDE SEQUENCE</scope>
</reference>
<gene>
    <name evidence="2" type="ORF">HINF_LOCUS24762</name>
    <name evidence="3" type="ORF">HINF_LOCUS27786</name>
</gene>
<evidence type="ECO:0000313" key="2">
    <source>
        <dbReference type="EMBL" id="CAI9937117.1"/>
    </source>
</evidence>
<comment type="caution">
    <text evidence="2">The sequence shown here is derived from an EMBL/GenBank/DDBJ whole genome shotgun (WGS) entry which is preliminary data.</text>
</comment>
<proteinExistence type="predicted"/>
<keyword evidence="4" id="KW-1185">Reference proteome</keyword>
<protein>
    <submittedName>
        <fullName evidence="2">Uncharacterized protein</fullName>
    </submittedName>
</protein>
<reference evidence="3 4" key="2">
    <citation type="submission" date="2024-07" db="EMBL/GenBank/DDBJ databases">
        <authorList>
            <person name="Akdeniz Z."/>
        </authorList>
    </citation>
    <scope>NUCLEOTIDE SEQUENCE [LARGE SCALE GENOMIC DNA]</scope>
</reference>
<evidence type="ECO:0000313" key="3">
    <source>
        <dbReference type="EMBL" id="CAL6020765.1"/>
    </source>
</evidence>
<sequence>MSDDFDEPDFDSESNDVPAKTPIKKQLNLNELNAAYDQKRVKFLSQCQFSTQKQFTQNTFDYQRKLSQLIIREQMTTASSMRVETGTQTYQNTTTESQSVQAPESKSISALDLLLIANKTKQSKKAFPMQILTDYIKSNTQQLSGQSTDLSFTVIQQLQLTESDYAAIVQFRPTSKPSFANEVNHIGTAQIPVPMCKSSNVIIVIHSNQTTVINLPALQLCTLNNDLYACLESGIVVQISDSSILNQTNPLNIVQISGANQKIIGISSTNVYQFNSDLNDVETVVCSSTPRFIQSTRNQFAAVFDDFVQFFDSISELKTKKEHFTLKEKITEMEVVNNRIKVIFENGTVEEWEGEGVVSAGVE</sequence>
<dbReference type="Proteomes" id="UP001642409">
    <property type="component" value="Unassembled WGS sequence"/>
</dbReference>